<dbReference type="Gene3D" id="1.40.20.10">
    <property type="entry name" value="CHAD domain"/>
    <property type="match status" value="1"/>
</dbReference>
<dbReference type="Proteomes" id="UP000189339">
    <property type="component" value="Unassembled WGS sequence"/>
</dbReference>
<dbReference type="InterPro" id="IPR013078">
    <property type="entry name" value="His_Pase_superF_clade-1"/>
</dbReference>
<dbReference type="OrthoDB" id="9810154at2"/>
<accession>A0A1V2DWF2</accession>
<dbReference type="PROSITE" id="PS51708">
    <property type="entry name" value="CHAD"/>
    <property type="match status" value="1"/>
</dbReference>
<organism evidence="2 3">
    <name type="scientific">Marinobacter lutaoensis</name>
    <dbReference type="NCBI Taxonomy" id="135739"/>
    <lineage>
        <taxon>Bacteria</taxon>
        <taxon>Pseudomonadati</taxon>
        <taxon>Pseudomonadota</taxon>
        <taxon>Gammaproteobacteria</taxon>
        <taxon>Pseudomonadales</taxon>
        <taxon>Marinobacteraceae</taxon>
        <taxon>Marinobacter</taxon>
    </lineage>
</organism>
<dbReference type="Pfam" id="PF05235">
    <property type="entry name" value="CHAD"/>
    <property type="match status" value="1"/>
</dbReference>
<dbReference type="EMBL" id="MSCW01000002">
    <property type="protein sequence ID" value="ONF44867.1"/>
    <property type="molecule type" value="Genomic_DNA"/>
</dbReference>
<dbReference type="Gene3D" id="3.40.50.1240">
    <property type="entry name" value="Phosphoglycerate mutase-like"/>
    <property type="match status" value="1"/>
</dbReference>
<keyword evidence="3" id="KW-1185">Reference proteome</keyword>
<comment type="caution">
    <text evidence="2">The sequence shown here is derived from an EMBL/GenBank/DDBJ whole genome shotgun (WGS) entry which is preliminary data.</text>
</comment>
<protein>
    <submittedName>
        <fullName evidence="2">Histidine phosphatase</fullName>
    </submittedName>
</protein>
<dbReference type="AlphaFoldDB" id="A0A1V2DWF2"/>
<reference evidence="2 3" key="1">
    <citation type="submission" date="2016-12" db="EMBL/GenBank/DDBJ databases">
        <title>Marinobacter lutaoensis whole genome sequencing.</title>
        <authorList>
            <person name="Verma A."/>
            <person name="Krishnamurthi S."/>
        </authorList>
    </citation>
    <scope>NUCLEOTIDE SEQUENCE [LARGE SCALE GENOMIC DNA]</scope>
    <source>
        <strain evidence="2 3">T5054</strain>
    </source>
</reference>
<evidence type="ECO:0000313" key="2">
    <source>
        <dbReference type="EMBL" id="ONF44867.1"/>
    </source>
</evidence>
<name>A0A1V2DWF2_9GAMM</name>
<dbReference type="CDD" id="cd07067">
    <property type="entry name" value="HP_PGM_like"/>
    <property type="match status" value="1"/>
</dbReference>
<gene>
    <name evidence="2" type="ORF">BTO32_03795</name>
</gene>
<sequence>MKQLFLIRHAKSSWDDPQCQDRDRPLNPRGERQLPPLAHALAHCGAFSGTVYASDAVRARRTLEGILPGDLPAQRVQVCPELYTFDYRRLLHWLQRRDDPQDTLALVGHNPALLELAATLLGQPLAKLPTASFVEIRLPVSAWRELGPGQGRLERLLTPRDFSYAQFARKQRKHPDNPGSLPATLTHLLAWMRRLEPGIRTGLDDEFLHQYRVAIRRSRALAEALLDVTPNPTLARSVRHLRQHARATGRLRDLHVFLAELATWDDTRGTAPPALSAWLRAEADRAHRRFVHRLDGRRYHDHLDEWQRLIESGRFRRLSEQLDARAIRQAVARRIRTFNRHTVELLHTAPDEDIHRLRKQLKRIRYLMELNPEHWRDRLKALRQRQELYGRFQDRHVQIEWLDSFRAQAPAKLVAATAPLRGRLSRDKTALRRQILAQGGLL</sequence>
<dbReference type="SUPFAM" id="SSF53254">
    <property type="entry name" value="Phosphoglycerate mutase-like"/>
    <property type="match status" value="1"/>
</dbReference>
<dbReference type="SMART" id="SM00880">
    <property type="entry name" value="CHAD"/>
    <property type="match status" value="1"/>
</dbReference>
<evidence type="ECO:0000313" key="3">
    <source>
        <dbReference type="Proteomes" id="UP000189339"/>
    </source>
</evidence>
<dbReference type="PANTHER" id="PTHR39339:SF1">
    <property type="entry name" value="CHAD DOMAIN-CONTAINING PROTEIN"/>
    <property type="match status" value="1"/>
</dbReference>
<dbReference type="InterPro" id="IPR007899">
    <property type="entry name" value="CHAD_dom"/>
</dbReference>
<dbReference type="STRING" id="135739.BTO32_03795"/>
<proteinExistence type="predicted"/>
<dbReference type="InterPro" id="IPR038186">
    <property type="entry name" value="CHAD_dom_sf"/>
</dbReference>
<feature type="domain" description="CHAD" evidence="1">
    <location>
        <begin position="173"/>
        <end position="442"/>
    </location>
</feature>
<evidence type="ECO:0000259" key="1">
    <source>
        <dbReference type="PROSITE" id="PS51708"/>
    </source>
</evidence>
<dbReference type="RefSeq" id="WP_076723116.1">
    <property type="nucleotide sequence ID" value="NZ_MSCW01000002.1"/>
</dbReference>
<dbReference type="InterPro" id="IPR029033">
    <property type="entry name" value="His_PPase_superfam"/>
</dbReference>
<dbReference type="PANTHER" id="PTHR39339">
    <property type="entry name" value="SLR1444 PROTEIN"/>
    <property type="match status" value="1"/>
</dbReference>